<evidence type="ECO:0000313" key="3">
    <source>
        <dbReference type="EMBL" id="KEQ70534.1"/>
    </source>
</evidence>
<feature type="transmembrane region" description="Helical" evidence="2">
    <location>
        <begin position="88"/>
        <end position="109"/>
    </location>
</feature>
<feature type="region of interest" description="Disordered" evidence="1">
    <location>
        <begin position="1"/>
        <end position="81"/>
    </location>
</feature>
<dbReference type="Proteomes" id="UP000027730">
    <property type="component" value="Unassembled WGS sequence"/>
</dbReference>
<dbReference type="AlphaFoldDB" id="A0A074WG34"/>
<accession>A0A074WG34</accession>
<organism evidence="3 4">
    <name type="scientific">Aureobasidium namibiae CBS 147.97</name>
    <dbReference type="NCBI Taxonomy" id="1043004"/>
    <lineage>
        <taxon>Eukaryota</taxon>
        <taxon>Fungi</taxon>
        <taxon>Dikarya</taxon>
        <taxon>Ascomycota</taxon>
        <taxon>Pezizomycotina</taxon>
        <taxon>Dothideomycetes</taxon>
        <taxon>Dothideomycetidae</taxon>
        <taxon>Dothideales</taxon>
        <taxon>Saccotheciaceae</taxon>
        <taxon>Aureobasidium</taxon>
    </lineage>
</organism>
<dbReference type="GeneID" id="25415639"/>
<reference evidence="3 4" key="1">
    <citation type="journal article" date="2014" name="BMC Genomics">
        <title>Genome sequencing of four Aureobasidium pullulans varieties: biotechnological potential, stress tolerance, and description of new species.</title>
        <authorList>
            <person name="Gostin Ar C."/>
            <person name="Ohm R.A."/>
            <person name="Kogej T."/>
            <person name="Sonjak S."/>
            <person name="Turk M."/>
            <person name="Zajc J."/>
            <person name="Zalar P."/>
            <person name="Grube M."/>
            <person name="Sun H."/>
            <person name="Han J."/>
            <person name="Sharma A."/>
            <person name="Chiniquy J."/>
            <person name="Ngan C.Y."/>
            <person name="Lipzen A."/>
            <person name="Barry K."/>
            <person name="Grigoriev I.V."/>
            <person name="Gunde-Cimerman N."/>
        </authorList>
    </citation>
    <scope>NUCLEOTIDE SEQUENCE [LARGE SCALE GENOMIC DNA]</scope>
    <source>
        <strain evidence="3 4">CBS 147.97</strain>
    </source>
</reference>
<proteinExistence type="predicted"/>
<dbReference type="OrthoDB" id="3938789at2759"/>
<gene>
    <name evidence="3" type="ORF">M436DRAFT_75357</name>
</gene>
<evidence type="ECO:0000256" key="2">
    <source>
        <dbReference type="SAM" id="Phobius"/>
    </source>
</evidence>
<keyword evidence="2" id="KW-1133">Transmembrane helix</keyword>
<feature type="compositionally biased region" description="Low complexity" evidence="1">
    <location>
        <begin position="33"/>
        <end position="65"/>
    </location>
</feature>
<dbReference type="HOGENOM" id="CLU_1885371_0_0_1"/>
<keyword evidence="2" id="KW-0812">Transmembrane</keyword>
<sequence>MLASRARVLPRLSPLARQATAARRSMADQPNLSPSSSPSTSRPAQPAPASAVPVAAPTTQPRPVASPQAIATPQQQPMPKMQDGYSGLFYLSLLGGLVVTAPIITYFYWEHRKTHMRQKKEAILSDIHARVGTPK</sequence>
<dbReference type="RefSeq" id="XP_013424737.1">
    <property type="nucleotide sequence ID" value="XM_013569283.1"/>
</dbReference>
<keyword evidence="2" id="KW-0472">Membrane</keyword>
<name>A0A074WG34_9PEZI</name>
<evidence type="ECO:0000256" key="1">
    <source>
        <dbReference type="SAM" id="MobiDB-lite"/>
    </source>
</evidence>
<keyword evidence="4" id="KW-1185">Reference proteome</keyword>
<protein>
    <submittedName>
        <fullName evidence="3">Uncharacterized protein</fullName>
    </submittedName>
</protein>
<evidence type="ECO:0000313" key="4">
    <source>
        <dbReference type="Proteomes" id="UP000027730"/>
    </source>
</evidence>
<dbReference type="EMBL" id="KL584717">
    <property type="protein sequence ID" value="KEQ70534.1"/>
    <property type="molecule type" value="Genomic_DNA"/>
</dbReference>